<evidence type="ECO:0000256" key="1">
    <source>
        <dbReference type="SAM" id="Phobius"/>
    </source>
</evidence>
<reference evidence="2 3" key="1">
    <citation type="submission" date="2020-08" db="EMBL/GenBank/DDBJ databases">
        <title>Genomic Encyclopedia of Type Strains, Phase IV (KMG-IV): sequencing the most valuable type-strain genomes for metagenomic binning, comparative biology and taxonomic classification.</title>
        <authorList>
            <person name="Goeker M."/>
        </authorList>
    </citation>
    <scope>NUCLEOTIDE SEQUENCE [LARGE SCALE GENOMIC DNA]</scope>
    <source>
        <strain evidence="2 3">DSM 105481</strain>
    </source>
</reference>
<protein>
    <recommendedName>
        <fullName evidence="4">EamA domain-containing protein</fullName>
    </recommendedName>
</protein>
<feature type="transmembrane region" description="Helical" evidence="1">
    <location>
        <begin position="106"/>
        <end position="124"/>
    </location>
</feature>
<keyword evidence="1" id="KW-1133">Transmembrane helix</keyword>
<dbReference type="EMBL" id="JACJHX010000015">
    <property type="protein sequence ID" value="MBA9028548.1"/>
    <property type="molecule type" value="Genomic_DNA"/>
</dbReference>
<sequence length="191" mass="21800">MDLLTMKNELSVKGKNGTSFLLSGVIIWGIITILFLQSFEINTKNIITLYATGLMFPLAVIISKIMKVDWKAKSNPLGNLGLILNLAQLVYFPLIFWAFISNPNEVLVFFAIITSAHFFPFGWLYNTKVFYILSPIMVLLIFFIGLILNGDYLWVIPLTMLISLVFLNLFLFIDYKKKVSITSGFTKDFNF</sequence>
<evidence type="ECO:0008006" key="4">
    <source>
        <dbReference type="Google" id="ProtNLM"/>
    </source>
</evidence>
<feature type="transmembrane region" description="Helical" evidence="1">
    <location>
        <begin position="77"/>
        <end position="100"/>
    </location>
</feature>
<dbReference type="InterPro" id="IPR053824">
    <property type="entry name" value="DUF7010"/>
</dbReference>
<accession>A0ABR6CU38</accession>
<keyword evidence="1" id="KW-0472">Membrane</keyword>
<feature type="transmembrane region" description="Helical" evidence="1">
    <location>
        <begin position="45"/>
        <end position="65"/>
    </location>
</feature>
<organism evidence="2 3">
    <name type="scientific">Peribacillus huizhouensis</name>
    <dbReference type="NCBI Taxonomy" id="1501239"/>
    <lineage>
        <taxon>Bacteria</taxon>
        <taxon>Bacillati</taxon>
        <taxon>Bacillota</taxon>
        <taxon>Bacilli</taxon>
        <taxon>Bacillales</taxon>
        <taxon>Bacillaceae</taxon>
        <taxon>Peribacillus</taxon>
    </lineage>
</organism>
<dbReference type="Proteomes" id="UP000626697">
    <property type="component" value="Unassembled WGS sequence"/>
</dbReference>
<gene>
    <name evidence="2" type="ORF">HNP81_003868</name>
</gene>
<dbReference type="RefSeq" id="WP_028391021.1">
    <property type="nucleotide sequence ID" value="NZ_JACJHX010000015.1"/>
</dbReference>
<dbReference type="Pfam" id="PF22765">
    <property type="entry name" value="DUF7010"/>
    <property type="match status" value="1"/>
</dbReference>
<feature type="transmembrane region" description="Helical" evidence="1">
    <location>
        <begin position="20"/>
        <end position="39"/>
    </location>
</feature>
<comment type="caution">
    <text evidence="2">The sequence shown here is derived from an EMBL/GenBank/DDBJ whole genome shotgun (WGS) entry which is preliminary data.</text>
</comment>
<name>A0ABR6CU38_9BACI</name>
<keyword evidence="1" id="KW-0812">Transmembrane</keyword>
<evidence type="ECO:0000313" key="3">
    <source>
        <dbReference type="Proteomes" id="UP000626697"/>
    </source>
</evidence>
<feature type="transmembrane region" description="Helical" evidence="1">
    <location>
        <begin position="129"/>
        <end position="148"/>
    </location>
</feature>
<keyword evidence="3" id="KW-1185">Reference proteome</keyword>
<evidence type="ECO:0000313" key="2">
    <source>
        <dbReference type="EMBL" id="MBA9028548.1"/>
    </source>
</evidence>
<feature type="transmembrane region" description="Helical" evidence="1">
    <location>
        <begin position="154"/>
        <end position="173"/>
    </location>
</feature>
<proteinExistence type="predicted"/>